<name>A0A7W7IS02_9CAUL</name>
<feature type="transmembrane region" description="Helical" evidence="5">
    <location>
        <begin position="128"/>
        <end position="150"/>
    </location>
</feature>
<sequence length="181" mass="18672">MRPMNAEQREIAARSAAAIALSAAAVAAAWLWLPPALLGATPDMATADRLAYALKADLPVFLWLGGCLRAVASIRFRSDADRPGAAYGSPSARLAVPAAVLQNSLEQTVLAVGAHLVLATVLRGEEMILLPVLVALYLAGRVFFALGYARGAAARAFGMALTGTSTIAAFGVALVLMGLGR</sequence>
<keyword evidence="7" id="KW-1185">Reference proteome</keyword>
<gene>
    <name evidence="6" type="ORF">HNP32_003205</name>
</gene>
<organism evidence="6 7">
    <name type="scientific">Brevundimonas bullata</name>
    <dbReference type="NCBI Taxonomy" id="13160"/>
    <lineage>
        <taxon>Bacteria</taxon>
        <taxon>Pseudomonadati</taxon>
        <taxon>Pseudomonadota</taxon>
        <taxon>Alphaproteobacteria</taxon>
        <taxon>Caulobacterales</taxon>
        <taxon>Caulobacteraceae</taxon>
        <taxon>Brevundimonas</taxon>
    </lineage>
</organism>
<dbReference type="InterPro" id="IPR023352">
    <property type="entry name" value="MAPEG-like_dom_sf"/>
</dbReference>
<reference evidence="6 7" key="1">
    <citation type="submission" date="2020-08" db="EMBL/GenBank/DDBJ databases">
        <title>Functional genomics of gut bacteria from endangered species of beetles.</title>
        <authorList>
            <person name="Carlos-Shanley C."/>
        </authorList>
    </citation>
    <scope>NUCLEOTIDE SEQUENCE [LARGE SCALE GENOMIC DNA]</scope>
    <source>
        <strain evidence="6 7">S00123</strain>
    </source>
</reference>
<evidence type="ECO:0000256" key="4">
    <source>
        <dbReference type="ARBA" id="ARBA00023136"/>
    </source>
</evidence>
<accession>A0A7W7IS02</accession>
<dbReference type="Pfam" id="PF01124">
    <property type="entry name" value="MAPEG"/>
    <property type="match status" value="1"/>
</dbReference>
<dbReference type="PANTHER" id="PTHR31004:SF1">
    <property type="entry name" value="TRANSMEMBRANE PROTEIN 79"/>
    <property type="match status" value="1"/>
</dbReference>
<keyword evidence="3 5" id="KW-1133">Transmembrane helix</keyword>
<feature type="transmembrane region" description="Helical" evidence="5">
    <location>
        <begin position="156"/>
        <end position="179"/>
    </location>
</feature>
<evidence type="ECO:0000256" key="3">
    <source>
        <dbReference type="ARBA" id="ARBA00022989"/>
    </source>
</evidence>
<keyword evidence="2 5" id="KW-0812">Transmembrane</keyword>
<comment type="subcellular location">
    <subcellularLocation>
        <location evidence="1">Membrane</location>
    </subcellularLocation>
</comment>
<dbReference type="RefSeq" id="WP_184272767.1">
    <property type="nucleotide sequence ID" value="NZ_JACHKY010000006.1"/>
</dbReference>
<dbReference type="Proteomes" id="UP000539957">
    <property type="component" value="Unassembled WGS sequence"/>
</dbReference>
<evidence type="ECO:0000313" key="7">
    <source>
        <dbReference type="Proteomes" id="UP000539957"/>
    </source>
</evidence>
<comment type="caution">
    <text evidence="6">The sequence shown here is derived from an EMBL/GenBank/DDBJ whole genome shotgun (WGS) entry which is preliminary data.</text>
</comment>
<dbReference type="Gene3D" id="1.20.120.550">
    <property type="entry name" value="Membrane associated eicosanoid/glutathione metabolism-like domain"/>
    <property type="match status" value="1"/>
</dbReference>
<keyword evidence="4 5" id="KW-0472">Membrane</keyword>
<evidence type="ECO:0000256" key="5">
    <source>
        <dbReference type="SAM" id="Phobius"/>
    </source>
</evidence>
<dbReference type="EMBL" id="JACHKY010000006">
    <property type="protein sequence ID" value="MBB4799447.1"/>
    <property type="molecule type" value="Genomic_DNA"/>
</dbReference>
<dbReference type="SUPFAM" id="SSF161084">
    <property type="entry name" value="MAPEG domain-like"/>
    <property type="match status" value="1"/>
</dbReference>
<dbReference type="GO" id="GO:0045055">
    <property type="term" value="P:regulated exocytosis"/>
    <property type="evidence" value="ECO:0007669"/>
    <property type="project" value="TreeGrafter"/>
</dbReference>
<dbReference type="PANTHER" id="PTHR31004">
    <property type="entry name" value="TRANSMEMBRANE PROTEIN 79"/>
    <property type="match status" value="1"/>
</dbReference>
<evidence type="ECO:0000256" key="1">
    <source>
        <dbReference type="ARBA" id="ARBA00004370"/>
    </source>
</evidence>
<proteinExistence type="predicted"/>
<evidence type="ECO:0000256" key="2">
    <source>
        <dbReference type="ARBA" id="ARBA00022692"/>
    </source>
</evidence>
<protein>
    <submittedName>
        <fullName evidence="6">Putative membrane protein YecN with MAPEG domain</fullName>
    </submittedName>
</protein>
<dbReference type="AlphaFoldDB" id="A0A7W7IS02"/>
<evidence type="ECO:0000313" key="6">
    <source>
        <dbReference type="EMBL" id="MBB4799447.1"/>
    </source>
</evidence>
<dbReference type="InterPro" id="IPR001129">
    <property type="entry name" value="Membr-assoc_MAPEG"/>
</dbReference>
<feature type="transmembrane region" description="Helical" evidence="5">
    <location>
        <begin position="12"/>
        <end position="32"/>
    </location>
</feature>
<dbReference type="GO" id="GO:0005765">
    <property type="term" value="C:lysosomal membrane"/>
    <property type="evidence" value="ECO:0007669"/>
    <property type="project" value="TreeGrafter"/>
</dbReference>